<dbReference type="PANTHER" id="PTHR43578">
    <property type="entry name" value="NADH-QUINONE OXIDOREDUCTASE SUBUNIT F"/>
    <property type="match status" value="1"/>
</dbReference>
<dbReference type="GO" id="GO:0051539">
    <property type="term" value="F:4 iron, 4 sulfur cluster binding"/>
    <property type="evidence" value="ECO:0007669"/>
    <property type="project" value="UniProtKB-KW"/>
</dbReference>
<evidence type="ECO:0000313" key="7">
    <source>
        <dbReference type="EMBL" id="SVA71661.1"/>
    </source>
</evidence>
<dbReference type="Gene3D" id="1.20.1440.230">
    <property type="entry name" value="NADH-ubiquinone oxidoreductase 51kDa subunit, iron-sulphur binding domain"/>
    <property type="match status" value="1"/>
</dbReference>
<keyword evidence="4" id="KW-0408">Iron</keyword>
<dbReference type="InterPro" id="IPR019575">
    <property type="entry name" value="Nuop51_4Fe4S-bd"/>
</dbReference>
<keyword evidence="2" id="KW-0004">4Fe-4S</keyword>
<evidence type="ECO:0000256" key="3">
    <source>
        <dbReference type="ARBA" id="ARBA00022723"/>
    </source>
</evidence>
<evidence type="ECO:0000256" key="1">
    <source>
        <dbReference type="ARBA" id="ARBA00007523"/>
    </source>
</evidence>
<proteinExistence type="inferred from homology"/>
<evidence type="ECO:0000256" key="5">
    <source>
        <dbReference type="ARBA" id="ARBA00023014"/>
    </source>
</evidence>
<evidence type="ECO:0000256" key="4">
    <source>
        <dbReference type="ARBA" id="ARBA00023004"/>
    </source>
</evidence>
<dbReference type="InterPro" id="IPR001949">
    <property type="entry name" value="NADH-UbQ_OxRdtase_51kDa_CS"/>
</dbReference>
<dbReference type="InterPro" id="IPR037225">
    <property type="entry name" value="Nuo51_FMN-bd_sf"/>
</dbReference>
<dbReference type="Gene3D" id="3.40.50.11540">
    <property type="entry name" value="NADH-ubiquinone oxidoreductase 51kDa subunit"/>
    <property type="match status" value="1"/>
</dbReference>
<dbReference type="SUPFAM" id="SSF142019">
    <property type="entry name" value="Nqo1 FMN-binding domain-like"/>
    <property type="match status" value="1"/>
</dbReference>
<sequence>VYVPLDSVAVAMDANAVAEQLTKAGAAVIRNGSHGLAWLEPLIEVENGGERIAYGPVSPTTVADLITNGFLHHQLIEHPLCRGPIGSHDFLQSQTRLVFDRIGHDSPLGVPDLADVLRALAIPPDDLIEMIEISGLRGRGGAGFPAHIKWRTVRETDAPRKYLVCNADEGDSGTFADRLLLEGDPFRLIEGMVIAGYATGANHGVVYLRSEYPIAKTIFEQALEVAREHNLIGHNVLGSDFDFDLELFLGAGAYICGEETSLLESLEGRRGQIRVKPPVPAVSGLLSMPTLVHNVISFASVPAIVRLGGDVYRDLGVAPSSGTMSFQLAGNIKRGGLIEVPFGITLREMVEGYGHGTLSGRPFKTLQIGGPLGAYLSQQELDTPLTYEAMADIGAGIGHGGLVIFDDTVDLAEQARYAFEFCELESCGKCTPCRIGSVRGKETMEQIISGRASDQEFNMIDDLCEVMDRTSLCQMGGMTPIPVRSAMERFPGDFRQGTRA</sequence>
<gene>
    <name evidence="7" type="ORF">METZ01_LOCUS124515</name>
</gene>
<dbReference type="PROSITE" id="PS00645">
    <property type="entry name" value="COMPLEX1_51K_2"/>
    <property type="match status" value="1"/>
</dbReference>
<dbReference type="PROSITE" id="PS00644">
    <property type="entry name" value="COMPLEX1_51K_1"/>
    <property type="match status" value="1"/>
</dbReference>
<accession>A0A381Y4S0</accession>
<dbReference type="InterPro" id="IPR037207">
    <property type="entry name" value="Nuop51_4Fe4S-bd_sf"/>
</dbReference>
<feature type="domain" description="NADH-ubiquinone oxidoreductase 51kDa subunit iron-sulphur binding" evidence="6">
    <location>
        <begin position="412"/>
        <end position="457"/>
    </location>
</feature>
<feature type="non-terminal residue" evidence="7">
    <location>
        <position position="1"/>
    </location>
</feature>
<evidence type="ECO:0000256" key="2">
    <source>
        <dbReference type="ARBA" id="ARBA00022485"/>
    </source>
</evidence>
<dbReference type="SUPFAM" id="SSF142984">
    <property type="entry name" value="Nqo1 middle domain-like"/>
    <property type="match status" value="1"/>
</dbReference>
<dbReference type="EMBL" id="UINC01017323">
    <property type="protein sequence ID" value="SVA71661.1"/>
    <property type="molecule type" value="Genomic_DNA"/>
</dbReference>
<dbReference type="SUPFAM" id="SSF140490">
    <property type="entry name" value="Nqo1C-terminal domain-like"/>
    <property type="match status" value="1"/>
</dbReference>
<dbReference type="PANTHER" id="PTHR43578:SF3">
    <property type="entry name" value="NADH-QUINONE OXIDOREDUCTASE SUBUNIT F"/>
    <property type="match status" value="1"/>
</dbReference>
<dbReference type="SMART" id="SM00928">
    <property type="entry name" value="NADH_4Fe-4S"/>
    <property type="match status" value="1"/>
</dbReference>
<dbReference type="InterPro" id="IPR011538">
    <property type="entry name" value="Nuo51_FMN-bd"/>
</dbReference>
<keyword evidence="3" id="KW-0479">Metal-binding</keyword>
<evidence type="ECO:0000259" key="6">
    <source>
        <dbReference type="SMART" id="SM00928"/>
    </source>
</evidence>
<dbReference type="GO" id="GO:0046872">
    <property type="term" value="F:metal ion binding"/>
    <property type="evidence" value="ECO:0007669"/>
    <property type="project" value="UniProtKB-KW"/>
</dbReference>
<comment type="similarity">
    <text evidence="1">Belongs to the complex I 51 kDa subunit family.</text>
</comment>
<dbReference type="GO" id="GO:0010181">
    <property type="term" value="F:FMN binding"/>
    <property type="evidence" value="ECO:0007669"/>
    <property type="project" value="InterPro"/>
</dbReference>
<dbReference type="AlphaFoldDB" id="A0A381Y4S0"/>
<name>A0A381Y4S0_9ZZZZ</name>
<dbReference type="Gene3D" id="3.10.20.600">
    <property type="match status" value="1"/>
</dbReference>
<reference evidence="7" key="1">
    <citation type="submission" date="2018-05" db="EMBL/GenBank/DDBJ databases">
        <authorList>
            <person name="Lanie J.A."/>
            <person name="Ng W.-L."/>
            <person name="Kazmierczak K.M."/>
            <person name="Andrzejewski T.M."/>
            <person name="Davidsen T.M."/>
            <person name="Wayne K.J."/>
            <person name="Tettelin H."/>
            <person name="Glass J.I."/>
            <person name="Rusch D."/>
            <person name="Podicherti R."/>
            <person name="Tsui H.-C.T."/>
            <person name="Winkler M.E."/>
        </authorList>
    </citation>
    <scope>NUCLEOTIDE SEQUENCE</scope>
</reference>
<dbReference type="FunFam" id="3.40.50.11540:FF:000001">
    <property type="entry name" value="NADH dehydrogenase [ubiquinone] flavoprotein 1, mitochondrial"/>
    <property type="match status" value="1"/>
</dbReference>
<organism evidence="7">
    <name type="scientific">marine metagenome</name>
    <dbReference type="NCBI Taxonomy" id="408172"/>
    <lineage>
        <taxon>unclassified sequences</taxon>
        <taxon>metagenomes</taxon>
        <taxon>ecological metagenomes</taxon>
    </lineage>
</organism>
<protein>
    <recommendedName>
        <fullName evidence="6">NADH-ubiquinone oxidoreductase 51kDa subunit iron-sulphur binding domain-containing protein</fullName>
    </recommendedName>
</protein>
<dbReference type="Pfam" id="PF01512">
    <property type="entry name" value="Complex1_51K"/>
    <property type="match status" value="1"/>
</dbReference>
<keyword evidence="5" id="KW-0411">Iron-sulfur</keyword>
<dbReference type="Pfam" id="PF10589">
    <property type="entry name" value="NADH_4Fe-4S"/>
    <property type="match status" value="1"/>
</dbReference>
<dbReference type="GO" id="GO:0008137">
    <property type="term" value="F:NADH dehydrogenase (ubiquinone) activity"/>
    <property type="evidence" value="ECO:0007669"/>
    <property type="project" value="InterPro"/>
</dbReference>